<protein>
    <submittedName>
        <fullName evidence="1">Uncharacterized protein</fullName>
    </submittedName>
</protein>
<dbReference type="RefSeq" id="WP_085069627.1">
    <property type="nucleotide sequence ID" value="NZ_CP019706.1"/>
</dbReference>
<evidence type="ECO:0000313" key="2">
    <source>
        <dbReference type="Proteomes" id="UP000192900"/>
    </source>
</evidence>
<dbReference type="Proteomes" id="UP000192900">
    <property type="component" value="Chromosome"/>
</dbReference>
<name>A0A1W6B555_9GAMM</name>
<sequence length="177" mass="20443">MDNYQDVCTKLKQEDIRFAKAVFRLIKHNDIIREMIEIYINYMFENLSDQRMRNIIRILAMSGTFVTSSTLTRLSVAYSVSALVATSLGMKVSVEGALTAWATRGVAIIGAYGYLQVASQAAGRLLHKHSRYYRDLYNHNLEMLYWLIEPVIDRVDVHNQYMKSDQDIVSDIIRLVR</sequence>
<accession>A0A1W6B555</accession>
<gene>
    <name evidence="1" type="ORF">B1H58_09220</name>
</gene>
<evidence type="ECO:0000313" key="1">
    <source>
        <dbReference type="EMBL" id="ARJ42177.1"/>
    </source>
</evidence>
<dbReference type="KEGG" id="palh:B1H58_09220"/>
<dbReference type="STRING" id="1891675.B1H58_09220"/>
<proteinExistence type="predicted"/>
<reference evidence="1 2" key="1">
    <citation type="submission" date="2017-02" db="EMBL/GenBank/DDBJ databases">
        <title>Complete genome sequence of the drought resistance-promoting endophyte Pantoea alhagi LTYR-11Z.</title>
        <authorList>
            <person name="Zhang L."/>
        </authorList>
    </citation>
    <scope>NUCLEOTIDE SEQUENCE [LARGE SCALE GENOMIC DNA]</scope>
    <source>
        <strain evidence="1 2">LTYR-11Z</strain>
    </source>
</reference>
<dbReference type="EMBL" id="CP019706">
    <property type="protein sequence ID" value="ARJ42177.1"/>
    <property type="molecule type" value="Genomic_DNA"/>
</dbReference>
<keyword evidence="2" id="KW-1185">Reference proteome</keyword>
<dbReference type="OrthoDB" id="6433535at2"/>
<dbReference type="AlphaFoldDB" id="A0A1W6B555"/>
<organism evidence="1 2">
    <name type="scientific">Pantoea alhagi</name>
    <dbReference type="NCBI Taxonomy" id="1891675"/>
    <lineage>
        <taxon>Bacteria</taxon>
        <taxon>Pseudomonadati</taxon>
        <taxon>Pseudomonadota</taxon>
        <taxon>Gammaproteobacteria</taxon>
        <taxon>Enterobacterales</taxon>
        <taxon>Erwiniaceae</taxon>
        <taxon>Pantoea</taxon>
    </lineage>
</organism>